<comment type="caution">
    <text evidence="2">The sequence shown here is derived from an EMBL/GenBank/DDBJ whole genome shotgun (WGS) entry which is preliminary data.</text>
</comment>
<organism evidence="2 3">
    <name type="scientific">Pseudaquabacterium rugosum</name>
    <dbReference type="NCBI Taxonomy" id="2984194"/>
    <lineage>
        <taxon>Bacteria</taxon>
        <taxon>Pseudomonadati</taxon>
        <taxon>Pseudomonadota</taxon>
        <taxon>Betaproteobacteria</taxon>
        <taxon>Burkholderiales</taxon>
        <taxon>Sphaerotilaceae</taxon>
        <taxon>Pseudaquabacterium</taxon>
    </lineage>
</organism>
<keyword evidence="3" id="KW-1185">Reference proteome</keyword>
<dbReference type="InterPro" id="IPR005122">
    <property type="entry name" value="Uracil-DNA_glycosylase-like"/>
</dbReference>
<sequence length="296" mass="32637">MTTFAQFKDVMAKLAPEHLQSDSPSHQALLIPHRSDRLVRTYYAPFDHVNTEARLVLVGITPGREQMNNALRAARLAMIRGLDDSQVIAHAKQAASFSGPMREKLIEMLDHYGFNTRLGIHSCRELWGDANHMVHFTSALRNPVFCTKKGKEDNYTGGSPTLSTYAGFRAALGDLREELLSVPKALVLPLGDKVASVIQTLVDTGDLPADRVLNLAGKVVEFPHPSGANGETQALALMPTLPQAETYAASKLQAYRVKAAAKGKHLTQTEERTYLNKRTSYWNRALSTRQAIESMA</sequence>
<dbReference type="EMBL" id="JBBUTF010000031">
    <property type="protein sequence ID" value="MEK8028796.1"/>
    <property type="molecule type" value="Genomic_DNA"/>
</dbReference>
<protein>
    <submittedName>
        <fullName evidence="2">Uracil-DNA glycosylase family protein</fullName>
    </submittedName>
</protein>
<gene>
    <name evidence="2" type="ORF">AACH11_22785</name>
</gene>
<dbReference type="Proteomes" id="UP001368500">
    <property type="component" value="Unassembled WGS sequence"/>
</dbReference>
<feature type="domain" description="Uracil-DNA glycosylase-like" evidence="1">
    <location>
        <begin position="46"/>
        <end position="231"/>
    </location>
</feature>
<reference evidence="2 3" key="1">
    <citation type="submission" date="2024-04" db="EMBL/GenBank/DDBJ databases">
        <title>Novel species of the genus Ideonella isolated from streams.</title>
        <authorList>
            <person name="Lu H."/>
        </authorList>
    </citation>
    <scope>NUCLEOTIDE SEQUENCE [LARGE SCALE GENOMIC DNA]</scope>
    <source>
        <strain evidence="2 3">BYS139W</strain>
    </source>
</reference>
<dbReference type="Pfam" id="PF03167">
    <property type="entry name" value="UDG"/>
    <property type="match status" value="1"/>
</dbReference>
<evidence type="ECO:0000313" key="2">
    <source>
        <dbReference type="EMBL" id="MEK8028796.1"/>
    </source>
</evidence>
<evidence type="ECO:0000313" key="3">
    <source>
        <dbReference type="Proteomes" id="UP001368500"/>
    </source>
</evidence>
<proteinExistence type="predicted"/>
<evidence type="ECO:0000259" key="1">
    <source>
        <dbReference type="Pfam" id="PF03167"/>
    </source>
</evidence>
<accession>A0ABU9BFR6</accession>
<name>A0ABU9BFR6_9BURK</name>
<dbReference type="RefSeq" id="WP_341376584.1">
    <property type="nucleotide sequence ID" value="NZ_JBBUTF010000031.1"/>
</dbReference>